<sequence>MDLNNALEEAKLAICYFFNNKFDEARILLQPYAHVSMYHSMGNAVFIFLEAILTFEQRHIVRAGDELKKCLSVCQRYMHKNTFTQSIGRKFNRVCKPHTILVCSGDPRSTCEQMKRNKAFGINTTKIVKVTFVHHKMNVFEAIHQFFKYQIRWN</sequence>
<organism evidence="1">
    <name type="scientific">Bactrocera latifrons</name>
    <name type="common">Malaysian fruit fly</name>
    <name type="synonym">Chaetodacus latifrons</name>
    <dbReference type="NCBI Taxonomy" id="174628"/>
    <lineage>
        <taxon>Eukaryota</taxon>
        <taxon>Metazoa</taxon>
        <taxon>Ecdysozoa</taxon>
        <taxon>Arthropoda</taxon>
        <taxon>Hexapoda</taxon>
        <taxon>Insecta</taxon>
        <taxon>Pterygota</taxon>
        <taxon>Neoptera</taxon>
        <taxon>Endopterygota</taxon>
        <taxon>Diptera</taxon>
        <taxon>Brachycera</taxon>
        <taxon>Muscomorpha</taxon>
        <taxon>Tephritoidea</taxon>
        <taxon>Tephritidae</taxon>
        <taxon>Bactrocera</taxon>
        <taxon>Bactrocera</taxon>
    </lineage>
</organism>
<gene>
    <name evidence="1" type="primary">TTC39B_5</name>
    <name evidence="1" type="ORF">c4_g4_i12</name>
</gene>
<dbReference type="OrthoDB" id="43460at2759"/>
<dbReference type="PANTHER" id="PTHR31859:SF9">
    <property type="entry name" value="TETRATRICOPEPTIDE REPEAT PROTEIN 39B"/>
    <property type="match status" value="1"/>
</dbReference>
<dbReference type="AlphaFoldDB" id="A0A0K8WHY7"/>
<proteinExistence type="predicted"/>
<dbReference type="InterPro" id="IPR019412">
    <property type="entry name" value="IML2/TPR_39"/>
</dbReference>
<protein>
    <submittedName>
        <fullName evidence="1">Tetratricopeptide repeat protein 39B</fullName>
    </submittedName>
</protein>
<dbReference type="Pfam" id="PF10300">
    <property type="entry name" value="Iml2-TPR_39"/>
    <property type="match status" value="1"/>
</dbReference>
<dbReference type="EMBL" id="GDHF01001630">
    <property type="protein sequence ID" value="JAI50684.1"/>
    <property type="molecule type" value="Transcribed_RNA"/>
</dbReference>
<name>A0A0K8WHY7_BACLA</name>
<dbReference type="PANTHER" id="PTHR31859">
    <property type="entry name" value="TETRATRICOPEPTIDE REPEAT PROTEIN 39 FAMILY MEMBER"/>
    <property type="match status" value="1"/>
</dbReference>
<reference evidence="1" key="1">
    <citation type="submission" date="2015-06" db="EMBL/GenBank/DDBJ databases">
        <authorList>
            <person name="Hoefler B.C."/>
            <person name="Straight P.D."/>
        </authorList>
    </citation>
    <scope>NUCLEOTIDE SEQUENCE</scope>
</reference>
<accession>A0A0K8WHY7</accession>
<evidence type="ECO:0000313" key="1">
    <source>
        <dbReference type="EMBL" id="JAI50684.1"/>
    </source>
</evidence>